<keyword evidence="4" id="KW-1185">Reference proteome</keyword>
<dbReference type="InterPro" id="IPR016195">
    <property type="entry name" value="Pol/histidinol_Pase-like"/>
</dbReference>
<evidence type="ECO:0000313" key="4">
    <source>
        <dbReference type="Proteomes" id="UP000445000"/>
    </source>
</evidence>
<dbReference type="AlphaFoldDB" id="A0A829Y816"/>
<feature type="region of interest" description="Disordered" evidence="1">
    <location>
        <begin position="29"/>
        <end position="57"/>
    </location>
</feature>
<comment type="caution">
    <text evidence="3">The sequence shown here is derived from an EMBL/GenBank/DDBJ whole genome shotgun (WGS) entry which is preliminary data.</text>
</comment>
<organism evidence="3 4">
    <name type="scientific">Steroidobacter agaridevorans</name>
    <dbReference type="NCBI Taxonomy" id="2695856"/>
    <lineage>
        <taxon>Bacteria</taxon>
        <taxon>Pseudomonadati</taxon>
        <taxon>Pseudomonadota</taxon>
        <taxon>Gammaproteobacteria</taxon>
        <taxon>Steroidobacterales</taxon>
        <taxon>Steroidobacteraceae</taxon>
        <taxon>Steroidobacter</taxon>
    </lineage>
</organism>
<reference evidence="4" key="1">
    <citation type="submission" date="2020-01" db="EMBL/GenBank/DDBJ databases">
        <title>'Steroidobacter agaridevorans' sp. nov., agar-degrading bacteria isolated from rhizosphere soils.</title>
        <authorList>
            <person name="Ikenaga M."/>
            <person name="Kataoka M."/>
            <person name="Murouchi A."/>
            <person name="Katsuragi S."/>
            <person name="Sakai M."/>
        </authorList>
    </citation>
    <scope>NUCLEOTIDE SEQUENCE [LARGE SCALE GENOMIC DNA]</scope>
    <source>
        <strain evidence="4">YU21-B</strain>
    </source>
</reference>
<evidence type="ECO:0000313" key="3">
    <source>
        <dbReference type="EMBL" id="GFE79417.1"/>
    </source>
</evidence>
<gene>
    <name evidence="3" type="ORF">GCM10011487_14170</name>
</gene>
<evidence type="ECO:0000256" key="1">
    <source>
        <dbReference type="SAM" id="MobiDB-lite"/>
    </source>
</evidence>
<protein>
    <submittedName>
        <fullName evidence="3">Uncharacterized protein</fullName>
    </submittedName>
</protein>
<dbReference type="Proteomes" id="UP000445000">
    <property type="component" value="Unassembled WGS sequence"/>
</dbReference>
<feature type="signal peptide" evidence="2">
    <location>
        <begin position="1"/>
        <end position="26"/>
    </location>
</feature>
<accession>A0A829Y816</accession>
<feature type="compositionally biased region" description="Basic and acidic residues" evidence="1">
    <location>
        <begin position="31"/>
        <end position="56"/>
    </location>
</feature>
<proteinExistence type="predicted"/>
<dbReference type="SUPFAM" id="SSF89550">
    <property type="entry name" value="PHP domain-like"/>
    <property type="match status" value="1"/>
</dbReference>
<dbReference type="EMBL" id="BLJN01000001">
    <property type="protein sequence ID" value="GFE79417.1"/>
    <property type="molecule type" value="Genomic_DNA"/>
</dbReference>
<feature type="chain" id="PRO_5032330834" evidence="2">
    <location>
        <begin position="27"/>
        <end position="779"/>
    </location>
</feature>
<sequence length="779" mass="84063">MTVAITRSQIASAVAAVLSVATMATASATDSGRHGWDGWDKGSRSKGRYETGDFHNHTTCSDGSISMEKLVKKSTDKRDTPWGLDWFVQAGHGGSGNRNCTLVEDASLSTPAYPYVEGRGPTTTWANSIGAAAVKGNTGSSDGSSTTPLASQANPSMWRWQSIQSIQYPVTEYLSAKKNVPVFMGLESVVAGHEHTSMSVVSGQVVGKSGDVSPGSYVPVGDANALAQWSYCFDRGDTDNSRGGSNNWDCSVPGIDNSSNPDWKPNAAKLFPAGGPGSGVRGHQKTVQALEWMKAYHPNTSYYVPAHLERAGPFNPDGNNGFNIEHLRNFNNAAPKVAFGFESQPGHGASDNRGEYSPDRNSIGGVRVDSVGGTTWGGTGVYAAQVGGVWDALLGEGRNWWFFASSDWHNRGSFAPDDRRSTQDFYPGEYQRDFVMVRQDSRGNRDKDYGWHNARWNHHDDKDRISKPHEIVDGLRSGNSFAASGQLIDRLAFVACSDWRFKDYDRRHGRDNGADMLEAIALEAAKNGTDVDVGGANCAGMGEKLKVDKGDDVLVAIVVRDPSGTNYSPYTFANPSLLQISKTQPLNKPVLDHFDVIGGLVSGMKKPSSPDYAGQWPDNWVDNPDMNTVPAGAKNTTAGILKTFGNGTWTSKGEYKVASFRVSGVKASQYLRLRGTNLPASVPYETDANGNPLADIYTNASNASKLRIPCTAKMSTTIPADTVYTGASIDGCPEHMERFPAVTGQQYVSYDVAAWADLWFYSNPVFIEVKNGIRVAGVK</sequence>
<keyword evidence="2" id="KW-0732">Signal</keyword>
<evidence type="ECO:0000256" key="2">
    <source>
        <dbReference type="SAM" id="SignalP"/>
    </source>
</evidence>
<name>A0A829Y816_9GAMM</name>